<dbReference type="GO" id="GO:0018738">
    <property type="term" value="F:S-formylglutathione hydrolase activity"/>
    <property type="evidence" value="ECO:0007669"/>
    <property type="project" value="UniProtKB-EC"/>
</dbReference>
<dbReference type="InterPro" id="IPR000801">
    <property type="entry name" value="Esterase-like"/>
</dbReference>
<dbReference type="Proteomes" id="UP000054560">
    <property type="component" value="Unassembled WGS sequence"/>
</dbReference>
<protein>
    <recommendedName>
        <fullName evidence="3 7">S-formylglutathione hydrolase</fullName>
        <ecNumber evidence="2 7">3.1.2.12</ecNumber>
    </recommendedName>
</protein>
<dbReference type="Gene3D" id="3.40.50.1820">
    <property type="entry name" value="alpha/beta hydrolase"/>
    <property type="match status" value="1"/>
</dbReference>
<evidence type="ECO:0000256" key="7">
    <source>
        <dbReference type="RuleBase" id="RU363068"/>
    </source>
</evidence>
<dbReference type="eggNOG" id="KOG3101">
    <property type="taxonomic scope" value="Eukaryota"/>
</dbReference>
<dbReference type="GO" id="GO:0052689">
    <property type="term" value="F:carboxylic ester hydrolase activity"/>
    <property type="evidence" value="ECO:0007669"/>
    <property type="project" value="UniProtKB-KW"/>
</dbReference>
<feature type="active site" description="Charge relay system" evidence="6">
    <location>
        <position position="260"/>
    </location>
</feature>
<evidence type="ECO:0000313" key="8">
    <source>
        <dbReference type="EMBL" id="KNC76714.1"/>
    </source>
</evidence>
<evidence type="ECO:0000256" key="6">
    <source>
        <dbReference type="PIRSR" id="PIRSR614186-1"/>
    </source>
</evidence>
<evidence type="ECO:0000256" key="1">
    <source>
        <dbReference type="ARBA" id="ARBA00005622"/>
    </source>
</evidence>
<feature type="active site" description="Charge relay system" evidence="6">
    <location>
        <position position="149"/>
    </location>
</feature>
<dbReference type="RefSeq" id="XP_014150616.1">
    <property type="nucleotide sequence ID" value="XM_014295141.1"/>
</dbReference>
<evidence type="ECO:0000256" key="4">
    <source>
        <dbReference type="ARBA" id="ARBA00022487"/>
    </source>
</evidence>
<dbReference type="PANTHER" id="PTHR10061:SF0">
    <property type="entry name" value="S-FORMYLGLUTATHIONE HYDROLASE"/>
    <property type="match status" value="1"/>
</dbReference>
<dbReference type="InterPro" id="IPR014186">
    <property type="entry name" value="S-formylglutathione_hydrol"/>
</dbReference>
<evidence type="ECO:0000313" key="9">
    <source>
        <dbReference type="Proteomes" id="UP000054560"/>
    </source>
</evidence>
<dbReference type="InterPro" id="IPR029058">
    <property type="entry name" value="AB_hydrolase_fold"/>
</dbReference>
<organism evidence="8 9">
    <name type="scientific">Sphaeroforma arctica JP610</name>
    <dbReference type="NCBI Taxonomy" id="667725"/>
    <lineage>
        <taxon>Eukaryota</taxon>
        <taxon>Ichthyosporea</taxon>
        <taxon>Ichthyophonida</taxon>
        <taxon>Sphaeroforma</taxon>
    </lineage>
</organism>
<dbReference type="AlphaFoldDB" id="A0A0L0FIW1"/>
<dbReference type="FunFam" id="3.40.50.1820:FF:000002">
    <property type="entry name" value="S-formylglutathione hydrolase"/>
    <property type="match status" value="1"/>
</dbReference>
<keyword evidence="9" id="KW-1185">Reference proteome</keyword>
<dbReference type="NCBIfam" id="TIGR02821">
    <property type="entry name" value="fghA_ester_D"/>
    <property type="match status" value="1"/>
</dbReference>
<evidence type="ECO:0000256" key="5">
    <source>
        <dbReference type="ARBA" id="ARBA00022801"/>
    </source>
</evidence>
<evidence type="ECO:0000256" key="3">
    <source>
        <dbReference type="ARBA" id="ARBA00016774"/>
    </source>
</evidence>
<feature type="active site" description="Charge relay system" evidence="6">
    <location>
        <position position="226"/>
    </location>
</feature>
<dbReference type="GeneID" id="25911305"/>
<reference evidence="8 9" key="1">
    <citation type="submission" date="2011-02" db="EMBL/GenBank/DDBJ databases">
        <title>The Genome Sequence of Sphaeroforma arctica JP610.</title>
        <authorList>
            <consortium name="The Broad Institute Genome Sequencing Platform"/>
            <person name="Russ C."/>
            <person name="Cuomo C."/>
            <person name="Young S.K."/>
            <person name="Zeng Q."/>
            <person name="Gargeya S."/>
            <person name="Alvarado L."/>
            <person name="Berlin A."/>
            <person name="Chapman S.B."/>
            <person name="Chen Z."/>
            <person name="Freedman E."/>
            <person name="Gellesch M."/>
            <person name="Goldberg J."/>
            <person name="Griggs A."/>
            <person name="Gujja S."/>
            <person name="Heilman E."/>
            <person name="Heiman D."/>
            <person name="Howarth C."/>
            <person name="Mehta T."/>
            <person name="Neiman D."/>
            <person name="Pearson M."/>
            <person name="Roberts A."/>
            <person name="Saif S."/>
            <person name="Shea T."/>
            <person name="Shenoy N."/>
            <person name="Sisk P."/>
            <person name="Stolte C."/>
            <person name="Sykes S."/>
            <person name="White J."/>
            <person name="Yandava C."/>
            <person name="Burger G."/>
            <person name="Gray M.W."/>
            <person name="Holland P.W.H."/>
            <person name="King N."/>
            <person name="Lang F.B.F."/>
            <person name="Roger A.J."/>
            <person name="Ruiz-Trillo I."/>
            <person name="Haas B."/>
            <person name="Nusbaum C."/>
            <person name="Birren B."/>
        </authorList>
    </citation>
    <scope>NUCLEOTIDE SEQUENCE [LARGE SCALE GENOMIC DNA]</scope>
    <source>
        <strain evidence="8 9">JP610</strain>
    </source>
</reference>
<dbReference type="GO" id="GO:0005829">
    <property type="term" value="C:cytosol"/>
    <property type="evidence" value="ECO:0007669"/>
    <property type="project" value="TreeGrafter"/>
</dbReference>
<dbReference type="GO" id="GO:0046294">
    <property type="term" value="P:formaldehyde catabolic process"/>
    <property type="evidence" value="ECO:0007669"/>
    <property type="project" value="InterPro"/>
</dbReference>
<accession>A0A0L0FIW1</accession>
<gene>
    <name evidence="8" type="ORF">SARC_10801</name>
</gene>
<comment type="similarity">
    <text evidence="1 7">Belongs to the esterase D family.</text>
</comment>
<dbReference type="EMBL" id="KQ242991">
    <property type="protein sequence ID" value="KNC76714.1"/>
    <property type="molecule type" value="Genomic_DNA"/>
</dbReference>
<proteinExistence type="inferred from homology"/>
<keyword evidence="4 7" id="KW-0719">Serine esterase</keyword>
<dbReference type="SUPFAM" id="SSF53474">
    <property type="entry name" value="alpha/beta-Hydrolases"/>
    <property type="match status" value="1"/>
</dbReference>
<name>A0A0L0FIW1_9EUKA</name>
<dbReference type="EC" id="3.1.2.12" evidence="2 7"/>
<sequence length="282" mass="31287">MCEKTASNKCFEGTVEQYSHQSDVLNCKMSFTVFRPASKDSSAKLPVLFFLSGLTCTDQNFITKAGAQREASKHGIVLVCPDTSPRGAGVEGEDDKYDLGTGAGFYLDATEPKWSKHYNMYSYITKELPELVHKTFGTDPQKMSIMGHSMGGMGALAIALKNPGVYQSVSVFSPIANPTAVEWGQKAFTVYLGDDKESWKAYDPCELVKKYSGPPMDILIDQGLDDEFYVGNALRPESFTNVCQEEGIQCALRLHDGYDHGYYFISTFVSDHIVHHARYLCE</sequence>
<keyword evidence="5 7" id="KW-0378">Hydrolase</keyword>
<comment type="subcellular location">
    <subcellularLocation>
        <location evidence="7">Cytoplasm</location>
    </subcellularLocation>
</comment>
<evidence type="ECO:0000256" key="2">
    <source>
        <dbReference type="ARBA" id="ARBA00012479"/>
    </source>
</evidence>
<comment type="function">
    <text evidence="7">Serine hydrolase involved in the detoxification of formaldehyde.</text>
</comment>
<dbReference type="OrthoDB" id="420518at2759"/>
<keyword evidence="7" id="KW-0963">Cytoplasm</keyword>
<dbReference type="Pfam" id="PF00756">
    <property type="entry name" value="Esterase"/>
    <property type="match status" value="1"/>
</dbReference>
<dbReference type="PANTHER" id="PTHR10061">
    <property type="entry name" value="S-FORMYLGLUTATHIONE HYDROLASE"/>
    <property type="match status" value="1"/>
</dbReference>
<dbReference type="STRING" id="667725.A0A0L0FIW1"/>
<comment type="catalytic activity">
    <reaction evidence="7">
        <text>S-formylglutathione + H2O = formate + glutathione + H(+)</text>
        <dbReference type="Rhea" id="RHEA:14961"/>
        <dbReference type="ChEBI" id="CHEBI:15377"/>
        <dbReference type="ChEBI" id="CHEBI:15378"/>
        <dbReference type="ChEBI" id="CHEBI:15740"/>
        <dbReference type="ChEBI" id="CHEBI:57688"/>
        <dbReference type="ChEBI" id="CHEBI:57925"/>
        <dbReference type="EC" id="3.1.2.12"/>
    </reaction>
</comment>